<comment type="caution">
    <text evidence="8">The sequence shown here is derived from an EMBL/GenBank/DDBJ whole genome shotgun (WGS) entry which is preliminary data.</text>
</comment>
<feature type="transmembrane region" description="Helical" evidence="6">
    <location>
        <begin position="335"/>
        <end position="352"/>
    </location>
</feature>
<feature type="transmembrane region" description="Helical" evidence="6">
    <location>
        <begin position="399"/>
        <end position="421"/>
    </location>
</feature>
<keyword evidence="4 6" id="KW-1133">Transmembrane helix</keyword>
<dbReference type="AlphaFoldDB" id="A0A9X3A2K3"/>
<dbReference type="CDD" id="cd17504">
    <property type="entry name" value="MFS_MMR_MDR_like"/>
    <property type="match status" value="1"/>
</dbReference>
<accession>A0A9X3A2K3</accession>
<feature type="transmembrane region" description="Helical" evidence="6">
    <location>
        <begin position="163"/>
        <end position="184"/>
    </location>
</feature>
<protein>
    <submittedName>
        <fullName evidence="8">MFS transporter</fullName>
    </submittedName>
</protein>
<organism evidence="8 9">
    <name type="scientific">Umezawaea endophytica</name>
    <dbReference type="NCBI Taxonomy" id="1654476"/>
    <lineage>
        <taxon>Bacteria</taxon>
        <taxon>Bacillati</taxon>
        <taxon>Actinomycetota</taxon>
        <taxon>Actinomycetes</taxon>
        <taxon>Pseudonocardiales</taxon>
        <taxon>Pseudonocardiaceae</taxon>
        <taxon>Umezawaea</taxon>
    </lineage>
</organism>
<reference evidence="8" key="1">
    <citation type="submission" date="2022-08" db="EMBL/GenBank/DDBJ databases">
        <authorList>
            <person name="Tistechok S."/>
            <person name="Samborskyy M."/>
            <person name="Roman I."/>
        </authorList>
    </citation>
    <scope>NUCLEOTIDE SEQUENCE</scope>
    <source>
        <strain evidence="8">DSM 103496</strain>
    </source>
</reference>
<dbReference type="Gene3D" id="1.20.1250.20">
    <property type="entry name" value="MFS general substrate transporter like domains"/>
    <property type="match status" value="1"/>
</dbReference>
<dbReference type="InterPro" id="IPR020846">
    <property type="entry name" value="MFS_dom"/>
</dbReference>
<feature type="domain" description="Major facilitator superfamily (MFS) profile" evidence="7">
    <location>
        <begin position="10"/>
        <end position="460"/>
    </location>
</feature>
<sequence length="476" mass="48016">MGPTSSPKLLVAVLALTGITVSLQQTVVIPLLPALPRLLDTSAADASWAVTATLLAGAVAAPVVGRLADMWGKRRLLLICLAALVAGSAVTALSSSLAPLLVGRALQGLATGVVPLGISLMRDHLPKPRLASATAMMSASLGVGASLGLPLSALLVQYANWRLLFWVSAGLAALAALLVSTLVAESRQRTGGRFDALGAALLAAALVCLLLTISKGGLWGWTSLTVVLLTGSAVVLLVAFGTRELHARQPLIDLRANRARQVALTNASSAVFAGSMLMSPLAFTQLLQMPVDTGYGLGQTIIIAGLLQAPGGLCMMAMSPLSARITRTAGPRRTLMVGTLVVAAGYGFAALAHSHLWQVLLCTMVVGAGIGLGYGAVPSLIMAAVPVAQTAAANGLNNLCRALGTSTASAVTGLLLVASTTSVGTLTVPSETAIVAILLLGAGAALIALLISAFIPRHAVEQSPAVAATTPATTST</sequence>
<feature type="transmembrane region" description="Helical" evidence="6">
    <location>
        <begin position="133"/>
        <end position="157"/>
    </location>
</feature>
<feature type="transmembrane region" description="Helical" evidence="6">
    <location>
        <begin position="301"/>
        <end position="323"/>
    </location>
</feature>
<dbReference type="Pfam" id="PF07690">
    <property type="entry name" value="MFS_1"/>
    <property type="match status" value="1"/>
</dbReference>
<dbReference type="InterPro" id="IPR036259">
    <property type="entry name" value="MFS_trans_sf"/>
</dbReference>
<evidence type="ECO:0000313" key="8">
    <source>
        <dbReference type="EMBL" id="MCS7479158.1"/>
    </source>
</evidence>
<evidence type="ECO:0000256" key="6">
    <source>
        <dbReference type="SAM" id="Phobius"/>
    </source>
</evidence>
<keyword evidence="3 6" id="KW-0812">Transmembrane</keyword>
<evidence type="ECO:0000256" key="1">
    <source>
        <dbReference type="ARBA" id="ARBA00004651"/>
    </source>
</evidence>
<feature type="transmembrane region" description="Helical" evidence="6">
    <location>
        <begin position="433"/>
        <end position="455"/>
    </location>
</feature>
<dbReference type="GO" id="GO:0005886">
    <property type="term" value="C:plasma membrane"/>
    <property type="evidence" value="ECO:0007669"/>
    <property type="project" value="UniProtKB-SubCell"/>
</dbReference>
<evidence type="ECO:0000256" key="3">
    <source>
        <dbReference type="ARBA" id="ARBA00022692"/>
    </source>
</evidence>
<feature type="transmembrane region" description="Helical" evidence="6">
    <location>
        <begin position="196"/>
        <end position="213"/>
    </location>
</feature>
<feature type="transmembrane region" description="Helical" evidence="6">
    <location>
        <begin position="101"/>
        <end position="121"/>
    </location>
</feature>
<feature type="transmembrane region" description="Helical" evidence="6">
    <location>
        <begin position="219"/>
        <end position="241"/>
    </location>
</feature>
<keyword evidence="9" id="KW-1185">Reference proteome</keyword>
<dbReference type="PANTHER" id="PTHR42718:SF9">
    <property type="entry name" value="MAJOR FACILITATOR SUPERFAMILY MULTIDRUG TRANSPORTER MFSC"/>
    <property type="match status" value="1"/>
</dbReference>
<feature type="transmembrane region" description="Helical" evidence="6">
    <location>
        <begin position="76"/>
        <end position="95"/>
    </location>
</feature>
<dbReference type="InterPro" id="IPR011701">
    <property type="entry name" value="MFS"/>
</dbReference>
<dbReference type="PROSITE" id="PS50850">
    <property type="entry name" value="MFS"/>
    <property type="match status" value="1"/>
</dbReference>
<gene>
    <name evidence="8" type="ORF">NZH93_20040</name>
</gene>
<feature type="transmembrane region" description="Helical" evidence="6">
    <location>
        <begin position="262"/>
        <end position="281"/>
    </location>
</feature>
<evidence type="ECO:0000313" key="9">
    <source>
        <dbReference type="Proteomes" id="UP001141259"/>
    </source>
</evidence>
<dbReference type="EMBL" id="JANYMP010000009">
    <property type="protein sequence ID" value="MCS7479158.1"/>
    <property type="molecule type" value="Genomic_DNA"/>
</dbReference>
<name>A0A9X3A2K3_9PSEU</name>
<comment type="subcellular location">
    <subcellularLocation>
        <location evidence="1">Cell membrane</location>
        <topology evidence="1">Multi-pass membrane protein</topology>
    </subcellularLocation>
</comment>
<dbReference type="RefSeq" id="WP_259624664.1">
    <property type="nucleotide sequence ID" value="NZ_JBHLXT010000002.1"/>
</dbReference>
<dbReference type="PANTHER" id="PTHR42718">
    <property type="entry name" value="MAJOR FACILITATOR SUPERFAMILY MULTIDRUG TRANSPORTER MFSC"/>
    <property type="match status" value="1"/>
</dbReference>
<feature type="transmembrane region" description="Helical" evidence="6">
    <location>
        <begin position="358"/>
        <end position="387"/>
    </location>
</feature>
<dbReference type="SUPFAM" id="SSF103473">
    <property type="entry name" value="MFS general substrate transporter"/>
    <property type="match status" value="1"/>
</dbReference>
<keyword evidence="2" id="KW-0813">Transport</keyword>
<evidence type="ECO:0000256" key="5">
    <source>
        <dbReference type="ARBA" id="ARBA00023136"/>
    </source>
</evidence>
<feature type="transmembrane region" description="Helical" evidence="6">
    <location>
        <begin position="48"/>
        <end position="64"/>
    </location>
</feature>
<proteinExistence type="predicted"/>
<dbReference type="Gene3D" id="1.20.1720.10">
    <property type="entry name" value="Multidrug resistance protein D"/>
    <property type="match status" value="1"/>
</dbReference>
<evidence type="ECO:0000256" key="4">
    <source>
        <dbReference type="ARBA" id="ARBA00022989"/>
    </source>
</evidence>
<dbReference type="GO" id="GO:0022857">
    <property type="term" value="F:transmembrane transporter activity"/>
    <property type="evidence" value="ECO:0007669"/>
    <property type="project" value="InterPro"/>
</dbReference>
<keyword evidence="5 6" id="KW-0472">Membrane</keyword>
<evidence type="ECO:0000256" key="2">
    <source>
        <dbReference type="ARBA" id="ARBA00022448"/>
    </source>
</evidence>
<dbReference type="Proteomes" id="UP001141259">
    <property type="component" value="Unassembled WGS sequence"/>
</dbReference>
<evidence type="ECO:0000259" key="7">
    <source>
        <dbReference type="PROSITE" id="PS50850"/>
    </source>
</evidence>